<dbReference type="AlphaFoldDB" id="A0A850T9M6"/>
<evidence type="ECO:0000313" key="1">
    <source>
        <dbReference type="EMBL" id="NWH06272.1"/>
    </source>
</evidence>
<evidence type="ECO:0000313" key="2">
    <source>
        <dbReference type="Proteomes" id="UP000553343"/>
    </source>
</evidence>
<reference evidence="1 2" key="1">
    <citation type="submission" date="2020-06" db="EMBL/GenBank/DDBJ databases">
        <title>High-quality draft genome of sulfate reducer Desulfobacter latus type strain AcrS2 isolated from marine sediment.</title>
        <authorList>
            <person name="Hoppe M."/>
            <person name="Larsen C.K."/>
            <person name="Marshall I.P.G."/>
            <person name="Schramm A."/>
            <person name="Marietou A.G."/>
        </authorList>
    </citation>
    <scope>NUCLEOTIDE SEQUENCE [LARGE SCALE GENOMIC DNA]</scope>
    <source>
        <strain evidence="1 2">AcRS2</strain>
    </source>
</reference>
<dbReference type="RefSeq" id="WP_178367725.1">
    <property type="nucleotide sequence ID" value="NZ_JACADJ010000066.1"/>
</dbReference>
<evidence type="ECO:0008006" key="3">
    <source>
        <dbReference type="Google" id="ProtNLM"/>
    </source>
</evidence>
<dbReference type="EMBL" id="JACADJ010000066">
    <property type="protein sequence ID" value="NWH06272.1"/>
    <property type="molecule type" value="Genomic_DNA"/>
</dbReference>
<comment type="caution">
    <text evidence="1">The sequence shown here is derived from an EMBL/GenBank/DDBJ whole genome shotgun (WGS) entry which is preliminary data.</text>
</comment>
<protein>
    <recommendedName>
        <fullName evidence="3">Endonuclease/exonuclease/phosphatase domain-containing protein</fullName>
    </recommendedName>
</protein>
<dbReference type="Proteomes" id="UP000553343">
    <property type="component" value="Unassembled WGS sequence"/>
</dbReference>
<proteinExistence type="predicted"/>
<organism evidence="1 2">
    <name type="scientific">Desulfobacter latus</name>
    <dbReference type="NCBI Taxonomy" id="2292"/>
    <lineage>
        <taxon>Bacteria</taxon>
        <taxon>Pseudomonadati</taxon>
        <taxon>Thermodesulfobacteriota</taxon>
        <taxon>Desulfobacteria</taxon>
        <taxon>Desulfobacterales</taxon>
        <taxon>Desulfobacteraceae</taxon>
        <taxon>Desulfobacter</taxon>
    </lineage>
</organism>
<accession>A0A850T9M6</accession>
<gene>
    <name evidence="1" type="ORF">HXW94_14990</name>
</gene>
<sequence>MGSPGDTGLILIQIDGLSYRQFQTALGKNRMPYLKHLLNKNYKNIRSFFLKKQKAQNRDESSRTISADEIRITTMGPLGHIYLPRQILKKDLKAAAWELVVSAAIPLVFFQDRQEIYACDQYGLFRLSDGVERIPGKQHPHRDRVISDLKRICSHQNAGDLVISGWQQHKRPLSFSTECGAHGGPGKNETHPFLLIPSNMLTDEKVIFRAEDLRQVVQTHFHFKVESVVVPDSYQARRVSDHLPVLSRLSLKEEPVQNKKEATI</sequence>
<keyword evidence="2" id="KW-1185">Reference proteome</keyword>
<name>A0A850T9M6_9BACT</name>